<reference evidence="3" key="1">
    <citation type="submission" date="2003-08" db="EMBL/GenBank/DDBJ databases">
        <authorList>
            <person name="Birren B."/>
            <person name="Nusbaum C."/>
            <person name="Abebe A."/>
            <person name="Abouelleil A."/>
            <person name="Adekoya E."/>
            <person name="Ait-zahra M."/>
            <person name="Allen N."/>
            <person name="Allen T."/>
            <person name="An P."/>
            <person name="Anderson M."/>
            <person name="Anderson S."/>
            <person name="Arachchi H."/>
            <person name="Armbruster J."/>
            <person name="Bachantsang P."/>
            <person name="Baldwin J."/>
            <person name="Barry A."/>
            <person name="Bayul T."/>
            <person name="Blitshsteyn B."/>
            <person name="Bloom T."/>
            <person name="Blye J."/>
            <person name="Boguslavskiy L."/>
            <person name="Borowsky M."/>
            <person name="Boukhgalter B."/>
            <person name="Brunache A."/>
            <person name="Butler J."/>
            <person name="Calixte N."/>
            <person name="Calvo S."/>
            <person name="Camarata J."/>
            <person name="Campo K."/>
            <person name="Chang J."/>
            <person name="Cheshatsang Y."/>
            <person name="Citroen M."/>
            <person name="Collymore A."/>
            <person name="Considine T."/>
            <person name="Cook A."/>
            <person name="Cooke P."/>
            <person name="Corum B."/>
            <person name="Cuomo C."/>
            <person name="David R."/>
            <person name="Dawoe T."/>
            <person name="Degray S."/>
            <person name="Dodge S."/>
            <person name="Dooley K."/>
            <person name="Dorje P."/>
            <person name="Dorjee K."/>
            <person name="Dorris L."/>
            <person name="Duffey N."/>
            <person name="Dupes A."/>
            <person name="Elkins T."/>
            <person name="Engels R."/>
            <person name="Erickson J."/>
            <person name="Farina A."/>
            <person name="Faro S."/>
            <person name="Ferreira P."/>
            <person name="Fischer H."/>
            <person name="Fitzgerald M."/>
            <person name="Foley K."/>
            <person name="Gage D."/>
            <person name="Galagan J."/>
            <person name="Gearin G."/>
            <person name="Gnerre S."/>
            <person name="Gnirke A."/>
            <person name="Goyette A."/>
            <person name="Graham J."/>
            <person name="Grandbois E."/>
            <person name="Gyaltsen K."/>
            <person name="Hafez N."/>
            <person name="Hagopian D."/>
            <person name="Hagos B."/>
            <person name="Hall J."/>
            <person name="Hatcher B."/>
            <person name="Heller A."/>
            <person name="Higgins H."/>
            <person name="Honan T."/>
            <person name="Horn A."/>
            <person name="Houde N."/>
            <person name="Hughes L."/>
            <person name="Hulme W."/>
            <person name="Husby E."/>
            <person name="Iliev I."/>
            <person name="Jaffe D."/>
            <person name="Jones C."/>
            <person name="Kamal M."/>
            <person name="Kamat A."/>
            <person name="Kamvysselis M."/>
            <person name="Karlsson E."/>
            <person name="Kells C."/>
            <person name="Kieu A."/>
            <person name="Kisner P."/>
            <person name="Kodira C."/>
            <person name="Kulbokas E."/>
            <person name="Labutti K."/>
            <person name="Lama D."/>
            <person name="Landers T."/>
            <person name="Leger J."/>
            <person name="Levine S."/>
            <person name="Lewis D."/>
            <person name="Lewis T."/>
            <person name="Lindblad-toh K."/>
            <person name="Liu X."/>
            <person name="Lokyitsang T."/>
            <person name="Lokyitsang Y."/>
            <person name="Lucien O."/>
            <person name="Lui A."/>
            <person name="Ma L.J."/>
            <person name="Mabbitt R."/>
            <person name="Macdonald J."/>
            <person name="Maclean C."/>
            <person name="Major J."/>
            <person name="Manning J."/>
            <person name="Marabella R."/>
            <person name="Maru K."/>
            <person name="Matthews C."/>
            <person name="Mauceli E."/>
            <person name="Mccarthy M."/>
            <person name="Mcdonough S."/>
            <person name="Mcghee T."/>
            <person name="Meldrim J."/>
            <person name="Meneus L."/>
            <person name="Mesirov J."/>
            <person name="Mihalev A."/>
            <person name="Mihova T."/>
            <person name="Mikkelsen T."/>
            <person name="Mlenga V."/>
            <person name="Moru K."/>
            <person name="Mozes J."/>
            <person name="Mulrain L."/>
            <person name="Munson G."/>
            <person name="Naylor J."/>
            <person name="Newes C."/>
            <person name="Nguyen C."/>
            <person name="Nguyen N."/>
            <person name="Nguyen T."/>
            <person name="Nicol R."/>
            <person name="Nielsen C."/>
            <person name="Nizzari M."/>
            <person name="Norbu C."/>
            <person name="Norbu N."/>
            <person name="O'donnell P."/>
            <person name="Okoawo O."/>
            <person name="O'leary S."/>
            <person name="Omotosho B."/>
            <person name="O'neill K."/>
            <person name="Osman S."/>
            <person name="Parker S."/>
            <person name="Perrin D."/>
            <person name="Phunkhang P."/>
            <person name="Piqani B."/>
            <person name="Purcell S."/>
            <person name="Rachupka T."/>
            <person name="Ramasamy U."/>
            <person name="Rameau R."/>
            <person name="Ray V."/>
            <person name="Raymond C."/>
            <person name="Retta R."/>
            <person name="Richardson S."/>
            <person name="Rise C."/>
            <person name="Rodriguez J."/>
            <person name="Rogers J."/>
            <person name="Rogov P."/>
            <person name="Rutman M."/>
            <person name="Schupbach R."/>
            <person name="Seaman C."/>
            <person name="Settipalli S."/>
            <person name="Sharpe T."/>
            <person name="Sheridan J."/>
            <person name="Sherpa N."/>
            <person name="Shi J."/>
            <person name="Smirnov S."/>
            <person name="Smith C."/>
            <person name="Sougnez C."/>
            <person name="Spencer B."/>
            <person name="Stalker J."/>
            <person name="Stange-thomann N."/>
            <person name="Stavropoulos S."/>
            <person name="Stetson K."/>
            <person name="Stone C."/>
            <person name="Stone S."/>
            <person name="Stubbs M."/>
            <person name="Talamas J."/>
            <person name="Tchuinga P."/>
            <person name="Tenzing P."/>
            <person name="Tesfaye S."/>
            <person name="Theodore J."/>
            <person name="Thoulutsang Y."/>
            <person name="Topham K."/>
            <person name="Towey S."/>
            <person name="Tsamla T."/>
            <person name="Tsomo N."/>
            <person name="Vallee D."/>
            <person name="Vassiliev H."/>
            <person name="Venkataraman V."/>
            <person name="Vinson J."/>
            <person name="Vo A."/>
            <person name="Wade C."/>
            <person name="Wang S."/>
            <person name="Wangchuk T."/>
            <person name="Wangdi T."/>
            <person name="Whittaker C."/>
            <person name="Wilkinson J."/>
            <person name="Wu Y."/>
            <person name="Wyman D."/>
            <person name="Yadav S."/>
            <person name="Yang S."/>
            <person name="Yang X."/>
            <person name="Yeager S."/>
            <person name="Yee E."/>
            <person name="Young G."/>
            <person name="Zainoun J."/>
            <person name="Zembeck L."/>
            <person name="Zimmer A."/>
            <person name="Zody M."/>
            <person name="Lander E."/>
        </authorList>
    </citation>
    <scope>NUCLEOTIDE SEQUENCE [LARGE SCALE GENOMIC DNA]</scope>
</reference>
<keyword evidence="3" id="KW-1185">Reference proteome</keyword>
<feature type="region of interest" description="Disordered" evidence="1">
    <location>
        <begin position="1"/>
        <end position="25"/>
    </location>
</feature>
<dbReference type="Ensembl" id="ENSCSAVT00000003203.1">
    <property type="protein sequence ID" value="ENSCSAVP00000003155.1"/>
    <property type="gene ID" value="ENSCSAVG00000001876.1"/>
</dbReference>
<sequence length="231" mass="25695">MAHRDQNSPGPSRNLAHPNRIRGLGADNLDIPMDLPILDFVENDEEFQMQGVNRRQRGRAGAVVLHPPLRANYRSRREQGGYFDSPNLNNEHPNEMIRGPPSRDGFSSDSFAGEEHDWSDGMSSISDFHDPIPPPYPPQEVGESSGLNGSRLQGGGRNIIFSRGAKRTRTGSTSSYSSVESVCFNSRKQKLANTNTVQCTSQRVALIDKLQKCRTNNEFTDLVLSVEDQEI</sequence>
<feature type="region of interest" description="Disordered" evidence="1">
    <location>
        <begin position="133"/>
        <end position="157"/>
    </location>
</feature>
<reference evidence="2" key="3">
    <citation type="submission" date="2025-09" db="UniProtKB">
        <authorList>
            <consortium name="Ensembl"/>
        </authorList>
    </citation>
    <scope>IDENTIFICATION</scope>
</reference>
<accession>H2YCV7</accession>
<proteinExistence type="predicted"/>
<evidence type="ECO:0000313" key="3">
    <source>
        <dbReference type="Proteomes" id="UP000007875"/>
    </source>
</evidence>
<protein>
    <submittedName>
        <fullName evidence="2">Uncharacterized protein</fullName>
    </submittedName>
</protein>
<evidence type="ECO:0000313" key="2">
    <source>
        <dbReference type="Ensembl" id="ENSCSAVP00000003155.1"/>
    </source>
</evidence>
<dbReference type="AlphaFoldDB" id="H2YCV7"/>
<organism evidence="2 3">
    <name type="scientific">Ciona savignyi</name>
    <name type="common">Pacific transparent sea squirt</name>
    <dbReference type="NCBI Taxonomy" id="51511"/>
    <lineage>
        <taxon>Eukaryota</taxon>
        <taxon>Metazoa</taxon>
        <taxon>Chordata</taxon>
        <taxon>Tunicata</taxon>
        <taxon>Ascidiacea</taxon>
        <taxon>Phlebobranchia</taxon>
        <taxon>Cionidae</taxon>
        <taxon>Ciona</taxon>
    </lineage>
</organism>
<reference evidence="2" key="2">
    <citation type="submission" date="2025-08" db="UniProtKB">
        <authorList>
            <consortium name="Ensembl"/>
        </authorList>
    </citation>
    <scope>IDENTIFICATION</scope>
</reference>
<dbReference type="InParanoid" id="H2YCV7"/>
<name>H2YCV7_CIOSA</name>
<dbReference type="Proteomes" id="UP000007875">
    <property type="component" value="Unassembled WGS sequence"/>
</dbReference>
<dbReference type="HOGENOM" id="CLU_1202204_0_0_1"/>
<evidence type="ECO:0000256" key="1">
    <source>
        <dbReference type="SAM" id="MobiDB-lite"/>
    </source>
</evidence>